<evidence type="ECO:0000256" key="5">
    <source>
        <dbReference type="ARBA" id="ARBA00022989"/>
    </source>
</evidence>
<dbReference type="InterPro" id="IPR000157">
    <property type="entry name" value="TIR_dom"/>
</dbReference>
<dbReference type="EMBL" id="VSWD01000005">
    <property type="protein sequence ID" value="KAK3101671.1"/>
    <property type="molecule type" value="Genomic_DNA"/>
</dbReference>
<sequence length="507" mass="58371">MDVTNILFQKGFCEIIYDDNPIEKFTNPSKFKVDTSKSYGGGGFFSMKNLILTQFINFTDLGLLNLAEYYKVFNISFDSKNTKLSCDCKLYPILESQFDYIQRGWTTFSDKLKCGTPQGLTNTSVPDIANKKSLRGKMICERNDFCPRGCTCYEQPINRHLVVNCSKAGLNEFPRTLPWFSNMTLHMDGNNIRSLPDVEYLDRIHSLDISNCSITHIASEAIDRLPKGVILNITGNPIREIPNNLILKSVSLGSLKMHCSCDVVNILTWNTYQNDNKNTLVYCQNYGGKSLQEASDQIREMCKDNDNSGIIIAIIFAFICILITCVFAIFYISCGPEILILYRTYIRRNSRRCKTNFENDIYICMDDSNWYLTKWVLKKLVPAIDNLGMRCFLPCRDEPVGERIEESLSTEIDNSRTFIIILSDIFQQEQGDKFKSRILAMGIDRIWHNFKHKPIKNIIAINFDNLNSGNVKNRYVKAILRSRVDIDVTDRNQKVLQRIIEILKRQM</sequence>
<dbReference type="Proteomes" id="UP001186944">
    <property type="component" value="Unassembled WGS sequence"/>
</dbReference>
<evidence type="ECO:0000256" key="4">
    <source>
        <dbReference type="ARBA" id="ARBA00022729"/>
    </source>
</evidence>
<dbReference type="GO" id="GO:0038023">
    <property type="term" value="F:signaling receptor activity"/>
    <property type="evidence" value="ECO:0007669"/>
    <property type="project" value="TreeGrafter"/>
</dbReference>
<dbReference type="GO" id="GO:0005886">
    <property type="term" value="C:plasma membrane"/>
    <property type="evidence" value="ECO:0007669"/>
    <property type="project" value="TreeGrafter"/>
</dbReference>
<accession>A0AA89C0U5</accession>
<reference evidence="9" key="1">
    <citation type="submission" date="2019-08" db="EMBL/GenBank/DDBJ databases">
        <title>The improved chromosome-level genome for the pearl oyster Pinctada fucata martensii using PacBio sequencing and Hi-C.</title>
        <authorList>
            <person name="Zheng Z."/>
        </authorList>
    </citation>
    <scope>NUCLEOTIDE SEQUENCE</scope>
    <source>
        <strain evidence="9">ZZ-2019</strain>
        <tissue evidence="9">Adductor muscle</tissue>
    </source>
</reference>
<dbReference type="InterPro" id="IPR032675">
    <property type="entry name" value="LRR_dom_sf"/>
</dbReference>
<dbReference type="Gene3D" id="3.80.10.10">
    <property type="entry name" value="Ribonuclease Inhibitor"/>
    <property type="match status" value="1"/>
</dbReference>
<dbReference type="Pfam" id="PF01582">
    <property type="entry name" value="TIR"/>
    <property type="match status" value="1"/>
</dbReference>
<evidence type="ECO:0000259" key="8">
    <source>
        <dbReference type="PROSITE" id="PS50104"/>
    </source>
</evidence>
<evidence type="ECO:0000313" key="9">
    <source>
        <dbReference type="EMBL" id="KAK3101671.1"/>
    </source>
</evidence>
<keyword evidence="5 7" id="KW-1133">Transmembrane helix</keyword>
<evidence type="ECO:0000256" key="7">
    <source>
        <dbReference type="SAM" id="Phobius"/>
    </source>
</evidence>
<dbReference type="SUPFAM" id="SSF52200">
    <property type="entry name" value="Toll/Interleukin receptor TIR domain"/>
    <property type="match status" value="1"/>
</dbReference>
<comment type="subcellular location">
    <subcellularLocation>
        <location evidence="1">Membrane</location>
        <topology evidence="1">Single-pass membrane protein</topology>
    </subcellularLocation>
</comment>
<proteinExistence type="predicted"/>
<protein>
    <recommendedName>
        <fullName evidence="8">TIR domain-containing protein</fullName>
    </recommendedName>
</protein>
<comment type="caution">
    <text evidence="9">The sequence shown here is derived from an EMBL/GenBank/DDBJ whole genome shotgun (WGS) entry which is preliminary data.</text>
</comment>
<keyword evidence="4" id="KW-0732">Signal</keyword>
<organism evidence="9 10">
    <name type="scientific">Pinctada imbricata</name>
    <name type="common">Atlantic pearl-oyster</name>
    <name type="synonym">Pinctada martensii</name>
    <dbReference type="NCBI Taxonomy" id="66713"/>
    <lineage>
        <taxon>Eukaryota</taxon>
        <taxon>Metazoa</taxon>
        <taxon>Spiralia</taxon>
        <taxon>Lophotrochozoa</taxon>
        <taxon>Mollusca</taxon>
        <taxon>Bivalvia</taxon>
        <taxon>Autobranchia</taxon>
        <taxon>Pteriomorphia</taxon>
        <taxon>Pterioida</taxon>
        <taxon>Pterioidea</taxon>
        <taxon>Pteriidae</taxon>
        <taxon>Pinctada</taxon>
    </lineage>
</organism>
<dbReference type="Gene3D" id="3.40.50.10140">
    <property type="entry name" value="Toll/interleukin-1 receptor homology (TIR) domain"/>
    <property type="match status" value="1"/>
</dbReference>
<name>A0AA89C0U5_PINIB</name>
<evidence type="ECO:0000256" key="6">
    <source>
        <dbReference type="ARBA" id="ARBA00023136"/>
    </source>
</evidence>
<evidence type="ECO:0000256" key="3">
    <source>
        <dbReference type="ARBA" id="ARBA00022692"/>
    </source>
</evidence>
<dbReference type="AlphaFoldDB" id="A0AA89C0U5"/>
<keyword evidence="3 7" id="KW-0812">Transmembrane</keyword>
<evidence type="ECO:0000313" key="10">
    <source>
        <dbReference type="Proteomes" id="UP001186944"/>
    </source>
</evidence>
<keyword evidence="2" id="KW-0433">Leucine-rich repeat</keyword>
<feature type="domain" description="TIR" evidence="8">
    <location>
        <begin position="357"/>
        <end position="503"/>
    </location>
</feature>
<dbReference type="GO" id="GO:0007165">
    <property type="term" value="P:signal transduction"/>
    <property type="evidence" value="ECO:0007669"/>
    <property type="project" value="InterPro"/>
</dbReference>
<feature type="transmembrane region" description="Helical" evidence="7">
    <location>
        <begin position="309"/>
        <end position="342"/>
    </location>
</feature>
<dbReference type="PANTHER" id="PTHR24365:SF541">
    <property type="entry name" value="PROTEIN TOLL-RELATED"/>
    <property type="match status" value="1"/>
</dbReference>
<gene>
    <name evidence="9" type="ORF">FSP39_005368</name>
</gene>
<dbReference type="Pfam" id="PF01462">
    <property type="entry name" value="LRRNT"/>
    <property type="match status" value="1"/>
</dbReference>
<evidence type="ECO:0000256" key="1">
    <source>
        <dbReference type="ARBA" id="ARBA00004167"/>
    </source>
</evidence>
<dbReference type="SUPFAM" id="SSF52058">
    <property type="entry name" value="L domain-like"/>
    <property type="match status" value="1"/>
</dbReference>
<dbReference type="InterPro" id="IPR035897">
    <property type="entry name" value="Toll_tir_struct_dom_sf"/>
</dbReference>
<dbReference type="PROSITE" id="PS50104">
    <property type="entry name" value="TIR"/>
    <property type="match status" value="1"/>
</dbReference>
<dbReference type="InterPro" id="IPR000372">
    <property type="entry name" value="LRRNT"/>
</dbReference>
<dbReference type="SMART" id="SM00013">
    <property type="entry name" value="LRRNT"/>
    <property type="match status" value="1"/>
</dbReference>
<keyword evidence="10" id="KW-1185">Reference proteome</keyword>
<keyword evidence="6 7" id="KW-0472">Membrane</keyword>
<evidence type="ECO:0000256" key="2">
    <source>
        <dbReference type="ARBA" id="ARBA00022614"/>
    </source>
</evidence>
<dbReference type="PANTHER" id="PTHR24365">
    <property type="entry name" value="TOLL-LIKE RECEPTOR"/>
    <property type="match status" value="1"/>
</dbReference>